<evidence type="ECO:0000313" key="2">
    <source>
        <dbReference type="EMBL" id="CAK9062101.1"/>
    </source>
</evidence>
<evidence type="ECO:0000313" key="3">
    <source>
        <dbReference type="Proteomes" id="UP001642464"/>
    </source>
</evidence>
<keyword evidence="3" id="KW-1185">Reference proteome</keyword>
<organism evidence="2 3">
    <name type="scientific">Durusdinium trenchii</name>
    <dbReference type="NCBI Taxonomy" id="1381693"/>
    <lineage>
        <taxon>Eukaryota</taxon>
        <taxon>Sar</taxon>
        <taxon>Alveolata</taxon>
        <taxon>Dinophyceae</taxon>
        <taxon>Suessiales</taxon>
        <taxon>Symbiodiniaceae</taxon>
        <taxon>Durusdinium</taxon>
    </lineage>
</organism>
<evidence type="ECO:0000256" key="1">
    <source>
        <dbReference type="SAM" id="SignalP"/>
    </source>
</evidence>
<feature type="chain" id="PRO_5046141267" evidence="1">
    <location>
        <begin position="20"/>
        <end position="188"/>
    </location>
</feature>
<dbReference type="Proteomes" id="UP001642464">
    <property type="component" value="Unassembled WGS sequence"/>
</dbReference>
<proteinExistence type="predicted"/>
<comment type="caution">
    <text evidence="2">The sequence shown here is derived from an EMBL/GenBank/DDBJ whole genome shotgun (WGS) entry which is preliminary data.</text>
</comment>
<keyword evidence="1" id="KW-0732">Signal</keyword>
<feature type="signal peptide" evidence="1">
    <location>
        <begin position="1"/>
        <end position="19"/>
    </location>
</feature>
<dbReference type="EMBL" id="CAXAMM010028058">
    <property type="protein sequence ID" value="CAK9062101.1"/>
    <property type="molecule type" value="Genomic_DNA"/>
</dbReference>
<protein>
    <submittedName>
        <fullName evidence="2">Uncharacterized protein</fullName>
    </submittedName>
</protein>
<reference evidence="2 3" key="1">
    <citation type="submission" date="2024-02" db="EMBL/GenBank/DDBJ databases">
        <authorList>
            <person name="Chen Y."/>
            <person name="Shah S."/>
            <person name="Dougan E. K."/>
            <person name="Thang M."/>
            <person name="Chan C."/>
        </authorList>
    </citation>
    <scope>NUCLEOTIDE SEQUENCE [LARGE SCALE GENOMIC DNA]</scope>
</reference>
<name>A0ABP0NEM0_9DINO</name>
<accession>A0ABP0NEM0</accession>
<gene>
    <name evidence="2" type="ORF">SCF082_LOCUS32421</name>
</gene>
<sequence>MFSKLVIFIQISVVFGIRADTFSNTSVHVTECAEWYEGLPKKWKIWKLGARREYIEKNPDPCAANGMECCKGKCSLKGCPQDLSCADCKASMSDVPADAQKAICEDKTTCNSFVGGCLFLGGACENQKQSCHKCTEFYQHDLAKAKEACGDTSLCYWRGNSAYSNGDCKWNDDSKKCEYHYRLYHPPS</sequence>